<evidence type="ECO:0000313" key="1">
    <source>
        <dbReference type="EMBL" id="KIX02781.1"/>
    </source>
</evidence>
<dbReference type="VEuPathDB" id="FungiDB:Z518_08723"/>
<gene>
    <name evidence="1" type="ORF">Z518_08723</name>
</gene>
<protein>
    <submittedName>
        <fullName evidence="1">Uncharacterized protein</fullName>
    </submittedName>
</protein>
<dbReference type="Proteomes" id="UP000053617">
    <property type="component" value="Unassembled WGS sequence"/>
</dbReference>
<name>A0A0D2IHK1_9EURO</name>
<keyword evidence="2" id="KW-1185">Reference proteome</keyword>
<organism evidence="1 2">
    <name type="scientific">Rhinocladiella mackenziei CBS 650.93</name>
    <dbReference type="NCBI Taxonomy" id="1442369"/>
    <lineage>
        <taxon>Eukaryota</taxon>
        <taxon>Fungi</taxon>
        <taxon>Dikarya</taxon>
        <taxon>Ascomycota</taxon>
        <taxon>Pezizomycotina</taxon>
        <taxon>Eurotiomycetes</taxon>
        <taxon>Chaetothyriomycetidae</taxon>
        <taxon>Chaetothyriales</taxon>
        <taxon>Herpotrichiellaceae</taxon>
        <taxon>Rhinocladiella</taxon>
    </lineage>
</organism>
<accession>A0A0D2IHK1</accession>
<dbReference type="EMBL" id="KN847480">
    <property type="protein sequence ID" value="KIX02781.1"/>
    <property type="molecule type" value="Genomic_DNA"/>
</dbReference>
<dbReference type="STRING" id="1442369.A0A0D2IHK1"/>
<sequence length="350" mass="40157">MRRRIAQPLRAHFNASQVLSMLNKSDCLIPSEKLAIPANGCGWKRRLDTQKANSEGWSFSARAWVLPIANADASSFCQFDRCNDTGQVHWPPRTNTRLKDILCPDLIDQVPMTIQSDGLQTEGWLWKAVRGRRLIPQWHWPKTQIVPFESFDEVLDPVSGDALPFYKSLGFDDPEALSADTNHWLHNHYAFGDERVWTNPVHLNLLGNEAQLRGLSWTRDVVIQDGGLTIGQLVSNDDTESLKKPAFALMNSRLQDHIATQYRPVWEYDQQEWKARALYHPLDVWLQDKPSHLDIPFSWTATVDNQAKNKHGIRVDKACNMFFDIGEFANDKRELTLLWPEECGNGNWTN</sequence>
<dbReference type="AlphaFoldDB" id="A0A0D2IHK1"/>
<reference evidence="1 2" key="1">
    <citation type="submission" date="2015-01" db="EMBL/GenBank/DDBJ databases">
        <title>The Genome Sequence of Rhinocladiella mackenzie CBS 650.93.</title>
        <authorList>
            <consortium name="The Broad Institute Genomics Platform"/>
            <person name="Cuomo C."/>
            <person name="de Hoog S."/>
            <person name="Gorbushina A."/>
            <person name="Stielow B."/>
            <person name="Teixiera M."/>
            <person name="Abouelleil A."/>
            <person name="Chapman S.B."/>
            <person name="Priest M."/>
            <person name="Young S.K."/>
            <person name="Wortman J."/>
            <person name="Nusbaum C."/>
            <person name="Birren B."/>
        </authorList>
    </citation>
    <scope>NUCLEOTIDE SEQUENCE [LARGE SCALE GENOMIC DNA]</scope>
    <source>
        <strain evidence="1 2">CBS 650.93</strain>
    </source>
</reference>
<proteinExistence type="predicted"/>
<evidence type="ECO:0000313" key="2">
    <source>
        <dbReference type="Proteomes" id="UP000053617"/>
    </source>
</evidence>
<dbReference type="GeneID" id="25296794"/>
<dbReference type="OrthoDB" id="270167at2759"/>
<dbReference type="RefSeq" id="XP_013269917.1">
    <property type="nucleotide sequence ID" value="XM_013414463.1"/>
</dbReference>
<dbReference type="HOGENOM" id="CLU_792614_0_0_1"/>